<evidence type="ECO:0000259" key="6">
    <source>
        <dbReference type="Pfam" id="PF01284"/>
    </source>
</evidence>
<evidence type="ECO:0000256" key="1">
    <source>
        <dbReference type="ARBA" id="ARBA00004141"/>
    </source>
</evidence>
<evidence type="ECO:0000256" key="5">
    <source>
        <dbReference type="SAM" id="Phobius"/>
    </source>
</evidence>
<protein>
    <recommendedName>
        <fullName evidence="6">MARVEL domain-containing protein</fullName>
    </recommendedName>
</protein>
<dbReference type="GO" id="GO:0005886">
    <property type="term" value="C:plasma membrane"/>
    <property type="evidence" value="ECO:0007669"/>
    <property type="project" value="TreeGrafter"/>
</dbReference>
<feature type="domain" description="MARVEL" evidence="6">
    <location>
        <begin position="6"/>
        <end position="120"/>
    </location>
</feature>
<accession>A0A8T0CIM9</accession>
<keyword evidence="3 5" id="KW-1133">Transmembrane helix</keyword>
<dbReference type="Proteomes" id="UP000806378">
    <property type="component" value="Unassembled WGS sequence"/>
</dbReference>
<comment type="caution">
    <text evidence="7">The sequence shown here is derived from an EMBL/GenBank/DDBJ whole genome shotgun (WGS) entry which is preliminary data.</text>
</comment>
<dbReference type="PANTHER" id="PTHR28165:SF1">
    <property type="entry name" value="NON-CLASSICAL EXPORT PROTEIN 2-RELATED"/>
    <property type="match status" value="1"/>
</dbReference>
<evidence type="ECO:0000313" key="8">
    <source>
        <dbReference type="Proteomes" id="UP000806378"/>
    </source>
</evidence>
<dbReference type="GO" id="GO:0072659">
    <property type="term" value="P:protein localization to plasma membrane"/>
    <property type="evidence" value="ECO:0007669"/>
    <property type="project" value="TreeGrafter"/>
</dbReference>
<dbReference type="Pfam" id="PF01284">
    <property type="entry name" value="MARVEL"/>
    <property type="match status" value="1"/>
</dbReference>
<evidence type="ECO:0000256" key="2">
    <source>
        <dbReference type="ARBA" id="ARBA00022692"/>
    </source>
</evidence>
<proteinExistence type="predicted"/>
<gene>
    <name evidence="7" type="ORF">BT93_L1186</name>
</gene>
<dbReference type="GO" id="GO:0070941">
    <property type="term" value="P:eisosome assembly"/>
    <property type="evidence" value="ECO:0007669"/>
    <property type="project" value="TreeGrafter"/>
</dbReference>
<feature type="transmembrane region" description="Helical" evidence="5">
    <location>
        <begin position="12"/>
        <end position="35"/>
    </location>
</feature>
<sequence length="136" mass="14610">MIHEADAGNPSIVNYAMFCAVFAMLTLFYLIPATIKDTFMISPMFPLALDLLNTLFWFCGAVALAAELGVHSCSNPDYLRNNKVTNGVKKGGQSARCTEAQASDAFLFFGFFAFAVSTVFSGLATRSGGSGRLSRV</sequence>
<organism evidence="7 8">
    <name type="scientific">Corymbia citriodora subsp. variegata</name>
    <dbReference type="NCBI Taxonomy" id="360336"/>
    <lineage>
        <taxon>Eukaryota</taxon>
        <taxon>Viridiplantae</taxon>
        <taxon>Streptophyta</taxon>
        <taxon>Embryophyta</taxon>
        <taxon>Tracheophyta</taxon>
        <taxon>Spermatophyta</taxon>
        <taxon>Magnoliopsida</taxon>
        <taxon>eudicotyledons</taxon>
        <taxon>Gunneridae</taxon>
        <taxon>Pentapetalae</taxon>
        <taxon>rosids</taxon>
        <taxon>malvids</taxon>
        <taxon>Myrtales</taxon>
        <taxon>Myrtaceae</taxon>
        <taxon>Myrtoideae</taxon>
        <taxon>Eucalypteae</taxon>
        <taxon>Corymbia</taxon>
    </lineage>
</organism>
<keyword evidence="2 5" id="KW-0812">Transmembrane</keyword>
<dbReference type="OrthoDB" id="5423111at2759"/>
<feature type="transmembrane region" description="Helical" evidence="5">
    <location>
        <begin position="47"/>
        <end position="66"/>
    </location>
</feature>
<dbReference type="InterPro" id="IPR008253">
    <property type="entry name" value="Marvel"/>
</dbReference>
<dbReference type="InterPro" id="IPR052649">
    <property type="entry name" value="NCE102-like"/>
</dbReference>
<dbReference type="EMBL" id="MU102621">
    <property type="protein sequence ID" value="KAF7845695.1"/>
    <property type="molecule type" value="Genomic_DNA"/>
</dbReference>
<keyword evidence="8" id="KW-1185">Reference proteome</keyword>
<evidence type="ECO:0000256" key="4">
    <source>
        <dbReference type="ARBA" id="ARBA00023136"/>
    </source>
</evidence>
<dbReference type="Gramene" id="rna-gnl|WGS:JABURB|Cocit.L1186.1">
    <property type="protein sequence ID" value="cds-KAF7845695.1"/>
    <property type="gene ID" value="gene-BT93_L1186"/>
</dbReference>
<reference evidence="7" key="1">
    <citation type="submission" date="2020-05" db="EMBL/GenBank/DDBJ databases">
        <title>WGS assembly of Corymbia citriodora subspecies variegata.</title>
        <authorList>
            <person name="Barry K."/>
            <person name="Hundley H."/>
            <person name="Shu S."/>
            <person name="Jenkins J."/>
            <person name="Grimwood J."/>
            <person name="Baten A."/>
        </authorList>
    </citation>
    <scope>NUCLEOTIDE SEQUENCE</scope>
    <source>
        <strain evidence="7">CV2-018</strain>
    </source>
</reference>
<feature type="transmembrane region" description="Helical" evidence="5">
    <location>
        <begin position="105"/>
        <end position="125"/>
    </location>
</feature>
<keyword evidence="4 5" id="KW-0472">Membrane</keyword>
<comment type="subcellular location">
    <subcellularLocation>
        <location evidence="1">Membrane</location>
        <topology evidence="1">Multi-pass membrane protein</topology>
    </subcellularLocation>
</comment>
<evidence type="ECO:0000256" key="3">
    <source>
        <dbReference type="ARBA" id="ARBA00022989"/>
    </source>
</evidence>
<dbReference type="PANTHER" id="PTHR28165">
    <property type="entry name" value="NON-CLASSICAL EXPORT PROTEIN 2-RELATED"/>
    <property type="match status" value="1"/>
</dbReference>
<dbReference type="GO" id="GO:0032126">
    <property type="term" value="C:eisosome"/>
    <property type="evidence" value="ECO:0007669"/>
    <property type="project" value="TreeGrafter"/>
</dbReference>
<name>A0A8T0CIM9_CORYI</name>
<evidence type="ECO:0000313" key="7">
    <source>
        <dbReference type="EMBL" id="KAF7845695.1"/>
    </source>
</evidence>
<dbReference type="AlphaFoldDB" id="A0A8T0CIM9"/>